<dbReference type="PROSITE" id="PS51011">
    <property type="entry name" value="ARID"/>
    <property type="match status" value="1"/>
</dbReference>
<proteinExistence type="predicted"/>
<reference evidence="5" key="2">
    <citation type="submission" date="2021-03" db="UniProtKB">
        <authorList>
            <consortium name="EnsemblPlants"/>
        </authorList>
    </citation>
    <scope>IDENTIFICATION</scope>
</reference>
<protein>
    <recommendedName>
        <fullName evidence="7">High mobility group B protein 10</fullName>
    </recommendedName>
</protein>
<evidence type="ECO:0000313" key="5">
    <source>
        <dbReference type="EnsemblPlants" id="cds.evm.model.08.25"/>
    </source>
</evidence>
<reference evidence="5" key="1">
    <citation type="submission" date="2018-11" db="EMBL/GenBank/DDBJ databases">
        <authorList>
            <person name="Grassa J C."/>
        </authorList>
    </citation>
    <scope>NUCLEOTIDE SEQUENCE [LARGE SCALE GENOMIC DNA]</scope>
</reference>
<dbReference type="PANTHER" id="PTHR46691:SF6">
    <property type="entry name" value="HIGH MOBILITY GROUP B PROTEIN 10-RELATED"/>
    <property type="match status" value="1"/>
</dbReference>
<dbReference type="InterPro" id="IPR045303">
    <property type="entry name" value="ARID_HMGB9-like"/>
</dbReference>
<dbReference type="Pfam" id="PF00505">
    <property type="entry name" value="HMG_box"/>
    <property type="match status" value="1"/>
</dbReference>
<dbReference type="EMBL" id="UZAU01000678">
    <property type="status" value="NOT_ANNOTATED_CDS"/>
    <property type="molecule type" value="Genomic_DNA"/>
</dbReference>
<sequence length="336" mass="38239">MAGNNHHSRSSSQLPENINTNNNNPSSISALHQQIRAEASNGSSSYPTPTATFDQIIQNPDLFLDKLTLFHTSFGTKFTIPTVGGKALDLHLLFVEVTSRGGLEKVITDRKWKEVVVAFNFPATITSASYVLRKYYISLLYHFEQVYYFHKKAPSITTNDPASRNLVNEFRTPDEDDANRNQLQVGQENMELQLGCSVTGVIDGKFDNGYLVTIKLGSEQLNGVLYHVPNRTSQSSYSSDTHHHHNHHRNRKKSKLSLKDPSRPKSNRSGYNFFFAEHYTRLKPTYFGQEKAISKKIGALWNNLTEAEKQVYQEKGVKDKERYKNEMLEYKSSTPQ</sequence>
<dbReference type="InterPro" id="IPR001606">
    <property type="entry name" value="ARID_dom"/>
</dbReference>
<dbReference type="PANTHER" id="PTHR46691">
    <property type="entry name" value="HIGH MOBILITY GROUP B PROTEIN 9"/>
    <property type="match status" value="1"/>
</dbReference>
<dbReference type="GO" id="GO:0003677">
    <property type="term" value="F:DNA binding"/>
    <property type="evidence" value="ECO:0007669"/>
    <property type="project" value="UniProtKB-UniRule"/>
</dbReference>
<gene>
    <name evidence="5" type="primary">LOC115694833</name>
</gene>
<dbReference type="CDD" id="cd22009">
    <property type="entry name" value="HMG-box_AtHMGB9-like"/>
    <property type="match status" value="1"/>
</dbReference>
<feature type="domain" description="HMG box" evidence="3">
    <location>
        <begin position="264"/>
        <end position="331"/>
    </location>
</feature>
<evidence type="ECO:0000259" key="4">
    <source>
        <dbReference type="PROSITE" id="PS51011"/>
    </source>
</evidence>
<accession>A0A803QAN1</accession>
<evidence type="ECO:0008006" key="7">
    <source>
        <dbReference type="Google" id="ProtNLM"/>
    </source>
</evidence>
<keyword evidence="1" id="KW-0539">Nucleus</keyword>
<dbReference type="Gene3D" id="1.10.30.10">
    <property type="entry name" value="High mobility group box domain"/>
    <property type="match status" value="1"/>
</dbReference>
<organism evidence="5 6">
    <name type="scientific">Cannabis sativa</name>
    <name type="common">Hemp</name>
    <name type="synonym">Marijuana</name>
    <dbReference type="NCBI Taxonomy" id="3483"/>
    <lineage>
        <taxon>Eukaryota</taxon>
        <taxon>Viridiplantae</taxon>
        <taxon>Streptophyta</taxon>
        <taxon>Embryophyta</taxon>
        <taxon>Tracheophyta</taxon>
        <taxon>Spermatophyta</taxon>
        <taxon>Magnoliopsida</taxon>
        <taxon>eudicotyledons</taxon>
        <taxon>Gunneridae</taxon>
        <taxon>Pentapetalae</taxon>
        <taxon>rosids</taxon>
        <taxon>fabids</taxon>
        <taxon>Rosales</taxon>
        <taxon>Cannabaceae</taxon>
        <taxon>Cannabis</taxon>
    </lineage>
</organism>
<dbReference type="RefSeq" id="XP_030477787.1">
    <property type="nucleotide sequence ID" value="XM_030621927.2"/>
</dbReference>
<dbReference type="InterPro" id="IPR009071">
    <property type="entry name" value="HMG_box_dom"/>
</dbReference>
<dbReference type="Proteomes" id="UP000596661">
    <property type="component" value="Chromosome 8"/>
</dbReference>
<dbReference type="OrthoDB" id="338531at2759"/>
<dbReference type="EnsemblPlants" id="evm.model.08.25">
    <property type="protein sequence ID" value="cds.evm.model.08.25"/>
    <property type="gene ID" value="evm.TU.08.25"/>
</dbReference>
<dbReference type="OMA" id="YYGQEKA"/>
<dbReference type="InterPro" id="IPR036431">
    <property type="entry name" value="ARID_dom_sf"/>
</dbReference>
<dbReference type="GO" id="GO:0005634">
    <property type="term" value="C:nucleus"/>
    <property type="evidence" value="ECO:0007669"/>
    <property type="project" value="UniProtKB-UniRule"/>
</dbReference>
<dbReference type="PRINTS" id="PR00886">
    <property type="entry name" value="HIGHMOBLTY12"/>
</dbReference>
<name>A0A803QAN1_CANSA</name>
<keyword evidence="1" id="KW-0238">DNA-binding</keyword>
<dbReference type="AlphaFoldDB" id="A0A803QAN1"/>
<dbReference type="SUPFAM" id="SSF46774">
    <property type="entry name" value="ARID-like"/>
    <property type="match status" value="1"/>
</dbReference>
<dbReference type="SMART" id="SM01014">
    <property type="entry name" value="ARID"/>
    <property type="match status" value="1"/>
</dbReference>
<evidence type="ECO:0000313" key="6">
    <source>
        <dbReference type="Proteomes" id="UP000596661"/>
    </source>
</evidence>
<dbReference type="GeneID" id="115694833"/>
<dbReference type="SMART" id="SM00501">
    <property type="entry name" value="BRIGHT"/>
    <property type="match status" value="1"/>
</dbReference>
<feature type="compositionally biased region" description="Basic residues" evidence="2">
    <location>
        <begin position="242"/>
        <end position="256"/>
    </location>
</feature>
<dbReference type="SUPFAM" id="SSF47095">
    <property type="entry name" value="HMG-box"/>
    <property type="match status" value="1"/>
</dbReference>
<feature type="DNA-binding region" description="HMG box" evidence="1">
    <location>
        <begin position="264"/>
        <end position="331"/>
    </location>
</feature>
<evidence type="ECO:0000256" key="2">
    <source>
        <dbReference type="SAM" id="MobiDB-lite"/>
    </source>
</evidence>
<dbReference type="InterPro" id="IPR036910">
    <property type="entry name" value="HMG_box_dom_sf"/>
</dbReference>
<dbReference type="KEGG" id="csav:115694833"/>
<dbReference type="CDD" id="cd16872">
    <property type="entry name" value="ARID_HMGB9-like"/>
    <property type="match status" value="1"/>
</dbReference>
<feature type="domain" description="ARID" evidence="4">
    <location>
        <begin position="57"/>
        <end position="148"/>
    </location>
</feature>
<evidence type="ECO:0000256" key="1">
    <source>
        <dbReference type="PROSITE-ProRule" id="PRU00267"/>
    </source>
</evidence>
<keyword evidence="6" id="KW-1185">Reference proteome</keyword>
<dbReference type="Gramene" id="evm.model.08.25">
    <property type="protein sequence ID" value="cds.evm.model.08.25"/>
    <property type="gene ID" value="evm.TU.08.25"/>
</dbReference>
<evidence type="ECO:0000259" key="3">
    <source>
        <dbReference type="PROSITE" id="PS50118"/>
    </source>
</evidence>
<feature type="region of interest" description="Disordered" evidence="2">
    <location>
        <begin position="1"/>
        <end position="27"/>
    </location>
</feature>
<dbReference type="SMART" id="SM00398">
    <property type="entry name" value="HMG"/>
    <property type="match status" value="1"/>
</dbReference>
<feature type="region of interest" description="Disordered" evidence="2">
    <location>
        <begin position="232"/>
        <end position="270"/>
    </location>
</feature>
<dbReference type="PROSITE" id="PS50118">
    <property type="entry name" value="HMG_BOX_2"/>
    <property type="match status" value="1"/>
</dbReference>
<dbReference type="Pfam" id="PF01388">
    <property type="entry name" value="ARID"/>
    <property type="match status" value="1"/>
</dbReference>
<dbReference type="Gene3D" id="1.10.150.60">
    <property type="entry name" value="ARID DNA-binding domain"/>
    <property type="match status" value="1"/>
</dbReference>